<dbReference type="SUPFAM" id="SSF49363">
    <property type="entry name" value="Purple acid phosphatase, N-terminal domain"/>
    <property type="match status" value="1"/>
</dbReference>
<dbReference type="Proteomes" id="UP001151760">
    <property type="component" value="Unassembled WGS sequence"/>
</dbReference>
<dbReference type="PANTHER" id="PTHR22953">
    <property type="entry name" value="ACID PHOSPHATASE RELATED"/>
    <property type="match status" value="1"/>
</dbReference>
<evidence type="ECO:0000259" key="3">
    <source>
        <dbReference type="Pfam" id="PF16656"/>
    </source>
</evidence>
<accession>A0ABQ4ZF64</accession>
<dbReference type="Pfam" id="PF16656">
    <property type="entry name" value="Pur_ac_phosph_N"/>
    <property type="match status" value="1"/>
</dbReference>
<keyword evidence="1 2" id="KW-0732">Signal</keyword>
<proteinExistence type="predicted"/>
<dbReference type="SUPFAM" id="SSF56300">
    <property type="entry name" value="Metallo-dependent phosphatases"/>
    <property type="match status" value="1"/>
</dbReference>
<reference evidence="4" key="2">
    <citation type="submission" date="2022-01" db="EMBL/GenBank/DDBJ databases">
        <authorList>
            <person name="Yamashiro T."/>
            <person name="Shiraishi A."/>
            <person name="Satake H."/>
            <person name="Nakayama K."/>
        </authorList>
    </citation>
    <scope>NUCLEOTIDE SEQUENCE</scope>
</reference>
<dbReference type="InterPro" id="IPR015914">
    <property type="entry name" value="PAPs_N"/>
</dbReference>
<dbReference type="InterPro" id="IPR039331">
    <property type="entry name" value="PAPs-like"/>
</dbReference>
<evidence type="ECO:0000313" key="4">
    <source>
        <dbReference type="EMBL" id="GJS87685.1"/>
    </source>
</evidence>
<name>A0ABQ4ZF64_9ASTR</name>
<keyword evidence="5" id="KW-1185">Reference proteome</keyword>
<feature type="signal peptide" evidence="2">
    <location>
        <begin position="1"/>
        <end position="16"/>
    </location>
</feature>
<comment type="caution">
    <text evidence="4">The sequence shown here is derived from an EMBL/GenBank/DDBJ whole genome shotgun (WGS) entry which is preliminary data.</text>
</comment>
<evidence type="ECO:0000313" key="5">
    <source>
        <dbReference type="Proteomes" id="UP001151760"/>
    </source>
</evidence>
<sequence length="229" mass="26158">MRFYSCFLVAFLCVLAFDDGGFLLLSNGGITSSYVRNEEKSVDMPFDSDVFKVPQGYNAPQQVHITQGDHEGKAIIVSWITVDEPGSSTVLYWPRNSTKMVQATGHITTYTYYNYTSGYIHHCTLEDLESNSTYYYEIGFGHTTRTFWFVTPPEVGPGVPCTFGIIGDLGQTYDSNTTLTHYEMNPVKGKTMLYVGDLSYADHYPYHDNRRWDSWGRFVERSVAYQPWI</sequence>
<dbReference type="InterPro" id="IPR029052">
    <property type="entry name" value="Metallo-depent_PP-like"/>
</dbReference>
<dbReference type="EMBL" id="BQNB010011218">
    <property type="protein sequence ID" value="GJS87685.1"/>
    <property type="molecule type" value="Genomic_DNA"/>
</dbReference>
<dbReference type="PANTHER" id="PTHR22953:SF160">
    <property type="entry name" value="PURPLE ACID PHOSPHATASE"/>
    <property type="match status" value="1"/>
</dbReference>
<organism evidence="4 5">
    <name type="scientific">Tanacetum coccineum</name>
    <dbReference type="NCBI Taxonomy" id="301880"/>
    <lineage>
        <taxon>Eukaryota</taxon>
        <taxon>Viridiplantae</taxon>
        <taxon>Streptophyta</taxon>
        <taxon>Embryophyta</taxon>
        <taxon>Tracheophyta</taxon>
        <taxon>Spermatophyta</taxon>
        <taxon>Magnoliopsida</taxon>
        <taxon>eudicotyledons</taxon>
        <taxon>Gunneridae</taxon>
        <taxon>Pentapetalae</taxon>
        <taxon>asterids</taxon>
        <taxon>campanulids</taxon>
        <taxon>Asterales</taxon>
        <taxon>Asteraceae</taxon>
        <taxon>Asteroideae</taxon>
        <taxon>Anthemideae</taxon>
        <taxon>Anthemidinae</taxon>
        <taxon>Tanacetum</taxon>
    </lineage>
</organism>
<gene>
    <name evidence="4" type="ORF">Tco_0770321</name>
</gene>
<dbReference type="Gene3D" id="3.60.21.10">
    <property type="match status" value="1"/>
</dbReference>
<evidence type="ECO:0000256" key="2">
    <source>
        <dbReference type="SAM" id="SignalP"/>
    </source>
</evidence>
<evidence type="ECO:0000256" key="1">
    <source>
        <dbReference type="ARBA" id="ARBA00022729"/>
    </source>
</evidence>
<protein>
    <submittedName>
        <fullName evidence="4">Purple acid phosphatase 2-like protein</fullName>
    </submittedName>
</protein>
<dbReference type="InterPro" id="IPR008963">
    <property type="entry name" value="Purple_acid_Pase-like_N"/>
</dbReference>
<feature type="chain" id="PRO_5046067158" evidence="2">
    <location>
        <begin position="17"/>
        <end position="229"/>
    </location>
</feature>
<feature type="domain" description="Purple acid phosphatase N-terminal" evidence="3">
    <location>
        <begin position="60"/>
        <end position="151"/>
    </location>
</feature>
<dbReference type="Gene3D" id="2.60.40.380">
    <property type="entry name" value="Purple acid phosphatase-like, N-terminal"/>
    <property type="match status" value="1"/>
</dbReference>
<reference evidence="4" key="1">
    <citation type="journal article" date="2022" name="Int. J. Mol. Sci.">
        <title>Draft Genome of Tanacetum Coccineum: Genomic Comparison of Closely Related Tanacetum-Family Plants.</title>
        <authorList>
            <person name="Yamashiro T."/>
            <person name="Shiraishi A."/>
            <person name="Nakayama K."/>
            <person name="Satake H."/>
        </authorList>
    </citation>
    <scope>NUCLEOTIDE SEQUENCE</scope>
</reference>